<dbReference type="EMBL" id="MT143141">
    <property type="protein sequence ID" value="QJA93335.1"/>
    <property type="molecule type" value="Genomic_DNA"/>
</dbReference>
<organism evidence="1">
    <name type="scientific">viral metagenome</name>
    <dbReference type="NCBI Taxonomy" id="1070528"/>
    <lineage>
        <taxon>unclassified sequences</taxon>
        <taxon>metagenomes</taxon>
        <taxon>organismal metagenomes</taxon>
    </lineage>
</organism>
<reference evidence="1" key="1">
    <citation type="submission" date="2020-03" db="EMBL/GenBank/DDBJ databases">
        <title>The deep terrestrial virosphere.</title>
        <authorList>
            <person name="Holmfeldt K."/>
            <person name="Nilsson E."/>
            <person name="Simone D."/>
            <person name="Lopez-Fernandez M."/>
            <person name="Wu X."/>
            <person name="de Brujin I."/>
            <person name="Lundin D."/>
            <person name="Andersson A."/>
            <person name="Bertilsson S."/>
            <person name="Dopson M."/>
        </authorList>
    </citation>
    <scope>NUCLEOTIDE SEQUENCE</scope>
    <source>
        <strain evidence="1">MM415B04260</strain>
    </source>
</reference>
<protein>
    <submittedName>
        <fullName evidence="1">Uncharacterized protein</fullName>
    </submittedName>
</protein>
<proteinExistence type="predicted"/>
<accession>A0A6M3LKL0</accession>
<sequence length="76" mass="9273">MRKLTEERSFKTLCPKSSQMKTKKYEFTEDEMIAIRNALIEYYHFLKDTTGKLENNRWLRMTKNLKEQFKDDCSKI</sequence>
<dbReference type="AlphaFoldDB" id="A0A6M3LKL0"/>
<gene>
    <name evidence="1" type="ORF">MM415B04260_0007</name>
</gene>
<name>A0A6M3LKL0_9ZZZZ</name>
<evidence type="ECO:0000313" key="1">
    <source>
        <dbReference type="EMBL" id="QJA93335.1"/>
    </source>
</evidence>